<gene>
    <name evidence="2" type="ORF">V565_127890</name>
</gene>
<dbReference type="OrthoDB" id="3261350at2759"/>
<proteinExistence type="predicted"/>
<feature type="coiled-coil region" evidence="1">
    <location>
        <begin position="319"/>
        <end position="408"/>
    </location>
</feature>
<keyword evidence="1" id="KW-0175">Coiled coil</keyword>
<accession>A0A074SE95</accession>
<comment type="caution">
    <text evidence="2">The sequence shown here is derived from an EMBL/GenBank/DDBJ whole genome shotgun (WGS) entry which is preliminary data.</text>
</comment>
<organism evidence="2 3">
    <name type="scientific">Rhizoctonia solani 123E</name>
    <dbReference type="NCBI Taxonomy" id="1423351"/>
    <lineage>
        <taxon>Eukaryota</taxon>
        <taxon>Fungi</taxon>
        <taxon>Dikarya</taxon>
        <taxon>Basidiomycota</taxon>
        <taxon>Agaricomycotina</taxon>
        <taxon>Agaricomycetes</taxon>
        <taxon>Cantharellales</taxon>
        <taxon>Ceratobasidiaceae</taxon>
        <taxon>Rhizoctonia</taxon>
    </lineage>
</organism>
<dbReference type="AlphaFoldDB" id="A0A074SE95"/>
<name>A0A074SE95_9AGAM</name>
<dbReference type="Proteomes" id="UP000027456">
    <property type="component" value="Unassembled WGS sequence"/>
</dbReference>
<reference evidence="2 3" key="1">
    <citation type="submission" date="2013-12" db="EMBL/GenBank/DDBJ databases">
        <authorList>
            <person name="Cubeta M."/>
            <person name="Pakala S."/>
            <person name="Fedorova N."/>
            <person name="Thomas E."/>
            <person name="Dean R."/>
            <person name="Jabaji S."/>
            <person name="Neate S."/>
            <person name="Toda T."/>
            <person name="Tavantzis S."/>
            <person name="Vilgalys R."/>
            <person name="Bharathan N."/>
            <person name="Pakala S."/>
            <person name="Losada L.S."/>
            <person name="Zafar N."/>
            <person name="Nierman W."/>
        </authorList>
    </citation>
    <scope>NUCLEOTIDE SEQUENCE [LARGE SCALE GENOMIC DNA]</scope>
    <source>
        <strain evidence="2 3">123E</strain>
    </source>
</reference>
<dbReference type="EMBL" id="AZST01000535">
    <property type="protein sequence ID" value="KEP48317.1"/>
    <property type="molecule type" value="Genomic_DNA"/>
</dbReference>
<protein>
    <submittedName>
        <fullName evidence="2">Uncharacterized protein</fullName>
    </submittedName>
</protein>
<evidence type="ECO:0000313" key="2">
    <source>
        <dbReference type="EMBL" id="KEP48317.1"/>
    </source>
</evidence>
<dbReference type="HOGENOM" id="CLU_026027_0_0_1"/>
<sequence>MANGTLSAQEKAAVDRILDISVKIRKAIQNSIPTPLEQVMTIMVPGKVVNLEDYTVQPESIDVPPMTQLKQAILCDDMPPMSTIQTGPTGRSVAASYERVISKLVASSVALMSEQGVETKEGRKRYKDAVAKLREAVQDSNGKLVPLIDLYTQKQSVYVAASEKATEAVQKELQAVRDRNLPVKEAQESYFSWIQVHVSALRSNVQAAYTDWCINGRKDEVEYWFSLVDHGSALAQVEKSKDGMRNSVILDTSGWEYNKVTLEPSNWANQCLEKMKIGSSQKSPEWYAWEIKRLRATNSMLKALRADPAVATPETPTDLKPLDDAIKAAEKELQEKEGAAKKDDAEINKLKGKVQEAKNSYSSAKQRNDTLTVRNNQREVLGKAVKDNQFVQSEIDNNESRIQEYEKAQAGSQTIQYAALKVYAEGNKEFKDLASYLVPRPNSKDPKPGVVADFFTSISVEVSASSDKVDASTSALSASLGVAAGKGPWSVAVSADHSQSHSKAMSELAQCSVKISFDCMRVDINRSWLRPELFNDSELTVSEGIAISPGYDKLRQLIYEAKALDGSSSLAGDLAKYALFPFYPVAFLVACNVVLEITGTTTSLETYMNSSSTAVAASVNYGCFSLNASGSYASTNSGSNCQKTDTGCRIEIKAPQIIGWISQLVPELPRPGAAAPKS</sequence>
<evidence type="ECO:0000256" key="1">
    <source>
        <dbReference type="SAM" id="Coils"/>
    </source>
</evidence>
<keyword evidence="3" id="KW-1185">Reference proteome</keyword>
<evidence type="ECO:0000313" key="3">
    <source>
        <dbReference type="Proteomes" id="UP000027456"/>
    </source>
</evidence>